<dbReference type="CDD" id="cd00293">
    <property type="entry name" value="USP-like"/>
    <property type="match status" value="2"/>
</dbReference>
<feature type="domain" description="UspA" evidence="4">
    <location>
        <begin position="1"/>
        <end position="143"/>
    </location>
</feature>
<keyword evidence="6" id="KW-1185">Reference proteome</keyword>
<keyword evidence="2" id="KW-0547">Nucleotide-binding</keyword>
<evidence type="ECO:0000256" key="1">
    <source>
        <dbReference type="ARBA" id="ARBA00008791"/>
    </source>
</evidence>
<evidence type="ECO:0000313" key="5">
    <source>
        <dbReference type="EMBL" id="RKT58195.1"/>
    </source>
</evidence>
<comment type="caution">
    <text evidence="5">The sequence shown here is derived from an EMBL/GenBank/DDBJ whole genome shotgun (WGS) entry which is preliminary data.</text>
</comment>
<dbReference type="InterPro" id="IPR006015">
    <property type="entry name" value="Universal_stress_UspA"/>
</dbReference>
<organism evidence="5 6">
    <name type="scientific">Azonexus fungiphilus</name>
    <dbReference type="NCBI Taxonomy" id="146940"/>
    <lineage>
        <taxon>Bacteria</taxon>
        <taxon>Pseudomonadati</taxon>
        <taxon>Pseudomonadota</taxon>
        <taxon>Betaproteobacteria</taxon>
        <taxon>Rhodocyclales</taxon>
        <taxon>Azonexaceae</taxon>
        <taxon>Azonexus</taxon>
    </lineage>
</organism>
<dbReference type="Gene3D" id="3.40.50.620">
    <property type="entry name" value="HUPs"/>
    <property type="match status" value="2"/>
</dbReference>
<dbReference type="InterPro" id="IPR006016">
    <property type="entry name" value="UspA"/>
</dbReference>
<gene>
    <name evidence="5" type="ORF">DFR40_2139</name>
</gene>
<dbReference type="InterPro" id="IPR014729">
    <property type="entry name" value="Rossmann-like_a/b/a_fold"/>
</dbReference>
<reference evidence="5 6" key="1">
    <citation type="submission" date="2018-10" db="EMBL/GenBank/DDBJ databases">
        <title>Genomic Encyclopedia of Type Strains, Phase IV (KMG-IV): sequencing the most valuable type-strain genomes for metagenomic binning, comparative biology and taxonomic classification.</title>
        <authorList>
            <person name="Goeker M."/>
        </authorList>
    </citation>
    <scope>NUCLEOTIDE SEQUENCE [LARGE SCALE GENOMIC DNA]</scope>
    <source>
        <strain evidence="5 6">DSM 23841</strain>
    </source>
</reference>
<dbReference type="PANTHER" id="PTHR46268:SF27">
    <property type="entry name" value="UNIVERSAL STRESS PROTEIN RV2623"/>
    <property type="match status" value="1"/>
</dbReference>
<dbReference type="EMBL" id="RBXP01000015">
    <property type="protein sequence ID" value="RKT58195.1"/>
    <property type="molecule type" value="Genomic_DNA"/>
</dbReference>
<dbReference type="OrthoDB" id="8547832at2"/>
<dbReference type="Proteomes" id="UP000270626">
    <property type="component" value="Unassembled WGS sequence"/>
</dbReference>
<dbReference type="Pfam" id="PF00582">
    <property type="entry name" value="Usp"/>
    <property type="match status" value="2"/>
</dbReference>
<accession>A0A495WBH8</accession>
<dbReference type="AlphaFoldDB" id="A0A495WBH8"/>
<dbReference type="PANTHER" id="PTHR46268">
    <property type="entry name" value="STRESS RESPONSE PROTEIN NHAX"/>
    <property type="match status" value="1"/>
</dbReference>
<dbReference type="RefSeq" id="WP_121458455.1">
    <property type="nucleotide sequence ID" value="NZ_RBXP01000015.1"/>
</dbReference>
<feature type="domain" description="UspA" evidence="4">
    <location>
        <begin position="150"/>
        <end position="289"/>
    </location>
</feature>
<evidence type="ECO:0000256" key="3">
    <source>
        <dbReference type="ARBA" id="ARBA00022840"/>
    </source>
</evidence>
<evidence type="ECO:0000256" key="2">
    <source>
        <dbReference type="ARBA" id="ARBA00022741"/>
    </source>
</evidence>
<comment type="similarity">
    <text evidence="1">Belongs to the universal stress protein A family.</text>
</comment>
<keyword evidence="3" id="KW-0067">ATP-binding</keyword>
<proteinExistence type="inferred from homology"/>
<protein>
    <submittedName>
        <fullName evidence="5">Nucleotide-binding universal stress UspA family protein</fullName>
    </submittedName>
</protein>
<evidence type="ECO:0000313" key="6">
    <source>
        <dbReference type="Proteomes" id="UP000270626"/>
    </source>
</evidence>
<evidence type="ECO:0000259" key="4">
    <source>
        <dbReference type="Pfam" id="PF00582"/>
    </source>
</evidence>
<dbReference type="GO" id="GO:0005524">
    <property type="term" value="F:ATP binding"/>
    <property type="evidence" value="ECO:0007669"/>
    <property type="project" value="UniProtKB-KW"/>
</dbReference>
<sequence length="293" mass="31532">MKRLLAATDLSAPSRHAVDRAYRLAGELDCPLTLVHAIAPGIFDGLQALLGSDAPSLDQSLIADVAARLAALDADPQRSHGVRADCAVLSGRPIDAIARHADETDAGLLVLGARGEGFLRQLTLGSTASRLLRKTRHPVLVVKQPPHERYRRVLVAIDFSPAALAALRLARELAPTAALTLVHAVELPFEGKLQYANVDPAIIQQYRIQAQLEGMQKLRQLARDEALPDAGTQLLALHGDAARLLVEQEQEQDCDLIVVGKRGQHYVEELLLGSTTTHVLMEAQGDVLVAVGE</sequence>
<dbReference type="PRINTS" id="PR01438">
    <property type="entry name" value="UNVRSLSTRESS"/>
</dbReference>
<name>A0A495WBH8_9RHOO</name>
<dbReference type="SUPFAM" id="SSF52402">
    <property type="entry name" value="Adenine nucleotide alpha hydrolases-like"/>
    <property type="match status" value="2"/>
</dbReference>